<feature type="chain" id="PRO_5043475329" description="Cytochrome P450" evidence="12">
    <location>
        <begin position="25"/>
        <end position="1001"/>
    </location>
</feature>
<comment type="caution">
    <text evidence="13">The sequence shown here is derived from an EMBL/GenBank/DDBJ whole genome shotgun (WGS) entry which is preliminary data.</text>
</comment>
<organism evidence="13 14">
    <name type="scientific">Lithocarpus litseifolius</name>
    <dbReference type="NCBI Taxonomy" id="425828"/>
    <lineage>
        <taxon>Eukaryota</taxon>
        <taxon>Viridiplantae</taxon>
        <taxon>Streptophyta</taxon>
        <taxon>Embryophyta</taxon>
        <taxon>Tracheophyta</taxon>
        <taxon>Spermatophyta</taxon>
        <taxon>Magnoliopsida</taxon>
        <taxon>eudicotyledons</taxon>
        <taxon>Gunneridae</taxon>
        <taxon>Pentapetalae</taxon>
        <taxon>rosids</taxon>
        <taxon>fabids</taxon>
        <taxon>Fagales</taxon>
        <taxon>Fagaceae</taxon>
        <taxon>Lithocarpus</taxon>
    </lineage>
</organism>
<feature type="binding site" description="axial binding residue" evidence="10">
    <location>
        <position position="444"/>
    </location>
    <ligand>
        <name>heme</name>
        <dbReference type="ChEBI" id="CHEBI:30413"/>
    </ligand>
    <ligandPart>
        <name>Fe</name>
        <dbReference type="ChEBI" id="CHEBI:18248"/>
    </ligandPart>
</feature>
<dbReference type="PANTHER" id="PTHR47943">
    <property type="entry name" value="CYTOCHROME P450 93A3-LIKE"/>
    <property type="match status" value="1"/>
</dbReference>
<feature type="signal peptide" evidence="12">
    <location>
        <begin position="1"/>
        <end position="24"/>
    </location>
</feature>
<keyword evidence="11" id="KW-0812">Transmembrane</keyword>
<dbReference type="Pfam" id="PF00067">
    <property type="entry name" value="p450"/>
    <property type="match status" value="2"/>
</dbReference>
<evidence type="ECO:0000256" key="5">
    <source>
        <dbReference type="ARBA" id="ARBA00022723"/>
    </source>
</evidence>
<dbReference type="InterPro" id="IPR017972">
    <property type="entry name" value="Cyt_P450_CS"/>
</dbReference>
<keyword evidence="5 10" id="KW-0479">Metal-binding</keyword>
<sequence>MSPLASAIFLLLSIWTFMHILSRAKDHKNQPKLPPGPRSLPIIGNLHMLGSLPHRALHSLAKKYGPIMSLRLGHVPTIVVSSPQAAELFLKTHDTIFASRPKLQVPEYLSYGTKGMAFTKYGSYWRNIRKLCTLQLLSVSKIDSFAPVRKAEVGSLVQSLKKAAAAHEVVDLSGKVCELNEDTTCRMIFGRSSDDRFDLKTLIEEAFSLVGAFNLADYVPYLGALDLQGLTRRMKKCSKALDIVLENIIKEHEKIPSSGQQHRETDFIDTLLSLMNQSMNPHNEQVYIIDRENIKAIILDMISGAYDTSAAAIEWTFSELLRYPRVMKHVQEELEREVGMNRMVEETDLAKLPYLDMVVKESLRLHPVGPLLLPHESIEDIEVNGYYVPKKSRIIINYWAIGRDPCVWSDNVEEFYPERFINSNIDLKGRDFQLIPFGSGRRGCPGMHLGLTTVKYVLAQLLHCFHWVLPSGMLPNDLDMSEKFGLSMRRAKHLFAVPTYRLLAIFLLLSIWTFIHILSRPNGHKNRPKLPPGPRSLPIIGNLHMLGSHPHRALHSLAKKYGPIMSLRLGHVPTIVVSSPQAAELFLKTHDTIFASRPKLQVSEYLSYGTKGMAFTEYGSYWRNIRKLCTLQLLSVSKIDSFAPVRKAEVGSLVQSLKKAAVAHEVVDLSGKLCELNEETTCRMIFGRRSDDRFDLKTLIEEGLSLAGAFNLADYVPYLGALDLQGLTRRMKKCSKAMDIVLENIIKEHEKIPSSGQQDRETDFIDTLLSLMNQPMNPHDEQVHIIDRTNIKAIILDMISGAYDTSAAAIEWTFSELLRYPRVMKHVQEELERVVGMNRMVEETDLAKLPYLDMVVKESFRLNPVAPLLVPHESMEDIEVNGYYVPKKSRIIINFWAIGRDPCVWSDNVEEFYPERFINSSIDLKGHDFQLIPFGSGRRGCPGMHLGLTTIKYVLAQLLHCFHWVLPSGMLPNDLDMSEKFGLTMRRAQHLFAVPTYRLLG</sequence>
<dbReference type="SUPFAM" id="SSF48264">
    <property type="entry name" value="Cytochrome P450"/>
    <property type="match status" value="2"/>
</dbReference>
<dbReference type="PANTHER" id="PTHR47943:SF9">
    <property type="entry name" value="CYTOCHROME P450"/>
    <property type="match status" value="1"/>
</dbReference>
<evidence type="ECO:0000256" key="9">
    <source>
        <dbReference type="ARBA" id="ARBA00023136"/>
    </source>
</evidence>
<evidence type="ECO:0000256" key="11">
    <source>
        <dbReference type="SAM" id="Phobius"/>
    </source>
</evidence>
<dbReference type="GO" id="GO:0004497">
    <property type="term" value="F:monooxygenase activity"/>
    <property type="evidence" value="ECO:0007669"/>
    <property type="project" value="UniProtKB-KW"/>
</dbReference>
<keyword evidence="9 11" id="KW-0472">Membrane</keyword>
<keyword evidence="7 10" id="KW-0408">Iron</keyword>
<keyword evidence="12" id="KW-0732">Signal</keyword>
<dbReference type="Proteomes" id="UP001459277">
    <property type="component" value="Unassembled WGS sequence"/>
</dbReference>
<dbReference type="PRINTS" id="PR00463">
    <property type="entry name" value="EP450I"/>
</dbReference>
<evidence type="ECO:0000313" key="14">
    <source>
        <dbReference type="Proteomes" id="UP001459277"/>
    </source>
</evidence>
<keyword evidence="6" id="KW-0560">Oxidoreductase</keyword>
<keyword evidence="4 10" id="KW-0349">Heme</keyword>
<evidence type="ECO:0000256" key="7">
    <source>
        <dbReference type="ARBA" id="ARBA00023004"/>
    </source>
</evidence>
<evidence type="ECO:0000256" key="2">
    <source>
        <dbReference type="ARBA" id="ARBA00004370"/>
    </source>
</evidence>
<protein>
    <recommendedName>
        <fullName evidence="15">Cytochrome P450</fullName>
    </recommendedName>
</protein>
<evidence type="ECO:0000256" key="8">
    <source>
        <dbReference type="ARBA" id="ARBA00023033"/>
    </source>
</evidence>
<dbReference type="InterPro" id="IPR002401">
    <property type="entry name" value="Cyt_P450_E_grp-I"/>
</dbReference>
<reference evidence="13 14" key="1">
    <citation type="submission" date="2024-01" db="EMBL/GenBank/DDBJ databases">
        <title>A telomere-to-telomere, gap-free genome of sweet tea (Lithocarpus litseifolius).</title>
        <authorList>
            <person name="Zhou J."/>
        </authorList>
    </citation>
    <scope>NUCLEOTIDE SEQUENCE [LARGE SCALE GENOMIC DNA]</scope>
    <source>
        <strain evidence="13">Zhou-2022a</strain>
        <tissue evidence="13">Leaf</tissue>
    </source>
</reference>
<evidence type="ECO:0008006" key="15">
    <source>
        <dbReference type="Google" id="ProtNLM"/>
    </source>
</evidence>
<evidence type="ECO:0000313" key="13">
    <source>
        <dbReference type="EMBL" id="KAK9996434.1"/>
    </source>
</evidence>
<evidence type="ECO:0000256" key="1">
    <source>
        <dbReference type="ARBA" id="ARBA00001971"/>
    </source>
</evidence>
<dbReference type="PROSITE" id="PS00086">
    <property type="entry name" value="CYTOCHROME_P450"/>
    <property type="match status" value="2"/>
</dbReference>
<keyword evidence="11" id="KW-1133">Transmembrane helix</keyword>
<dbReference type="Gene3D" id="1.10.630.10">
    <property type="entry name" value="Cytochrome P450"/>
    <property type="match status" value="2"/>
</dbReference>
<evidence type="ECO:0000256" key="6">
    <source>
        <dbReference type="ARBA" id="ARBA00023002"/>
    </source>
</evidence>
<accession>A0AAW2CGS8</accession>
<comment type="similarity">
    <text evidence="3">Belongs to the cytochrome P450 family.</text>
</comment>
<comment type="cofactor">
    <cofactor evidence="1 10">
        <name>heme</name>
        <dbReference type="ChEBI" id="CHEBI:30413"/>
    </cofactor>
</comment>
<gene>
    <name evidence="13" type="ORF">SO802_021120</name>
</gene>
<evidence type="ECO:0000256" key="4">
    <source>
        <dbReference type="ARBA" id="ARBA00022617"/>
    </source>
</evidence>
<dbReference type="InterPro" id="IPR036396">
    <property type="entry name" value="Cyt_P450_sf"/>
</dbReference>
<dbReference type="FunFam" id="1.10.630.10:FF:000011">
    <property type="entry name" value="Cytochrome P450 83B1"/>
    <property type="match status" value="2"/>
</dbReference>
<evidence type="ECO:0000256" key="10">
    <source>
        <dbReference type="PIRSR" id="PIRSR602401-1"/>
    </source>
</evidence>
<keyword evidence="14" id="KW-1185">Reference proteome</keyword>
<name>A0AAW2CGS8_9ROSI</name>
<comment type="subcellular location">
    <subcellularLocation>
        <location evidence="2">Membrane</location>
    </subcellularLocation>
</comment>
<dbReference type="GO" id="GO:0016705">
    <property type="term" value="F:oxidoreductase activity, acting on paired donors, with incorporation or reduction of molecular oxygen"/>
    <property type="evidence" value="ECO:0007669"/>
    <property type="project" value="InterPro"/>
</dbReference>
<dbReference type="GO" id="GO:0005506">
    <property type="term" value="F:iron ion binding"/>
    <property type="evidence" value="ECO:0007669"/>
    <property type="project" value="InterPro"/>
</dbReference>
<dbReference type="AlphaFoldDB" id="A0AAW2CGS8"/>
<dbReference type="EMBL" id="JAZDWU010000007">
    <property type="protein sequence ID" value="KAK9996434.1"/>
    <property type="molecule type" value="Genomic_DNA"/>
</dbReference>
<feature type="transmembrane region" description="Helical" evidence="11">
    <location>
        <begin position="500"/>
        <end position="519"/>
    </location>
</feature>
<keyword evidence="8" id="KW-0503">Monooxygenase</keyword>
<proteinExistence type="inferred from homology"/>
<evidence type="ECO:0000256" key="3">
    <source>
        <dbReference type="ARBA" id="ARBA00010617"/>
    </source>
</evidence>
<evidence type="ECO:0000256" key="12">
    <source>
        <dbReference type="SAM" id="SignalP"/>
    </source>
</evidence>
<dbReference type="GO" id="GO:0020037">
    <property type="term" value="F:heme binding"/>
    <property type="evidence" value="ECO:0007669"/>
    <property type="project" value="InterPro"/>
</dbReference>
<dbReference type="PRINTS" id="PR00385">
    <property type="entry name" value="P450"/>
</dbReference>
<dbReference type="GO" id="GO:0016020">
    <property type="term" value="C:membrane"/>
    <property type="evidence" value="ECO:0007669"/>
    <property type="project" value="UniProtKB-SubCell"/>
</dbReference>
<dbReference type="CDD" id="cd11072">
    <property type="entry name" value="CYP71-like"/>
    <property type="match status" value="2"/>
</dbReference>
<dbReference type="InterPro" id="IPR001128">
    <property type="entry name" value="Cyt_P450"/>
</dbReference>